<protein>
    <submittedName>
        <fullName evidence="1">Uncharacterized protein</fullName>
    </submittedName>
</protein>
<dbReference type="RefSeq" id="WP_236037983.1">
    <property type="nucleotide sequence ID" value="NZ_BNJG01000001.1"/>
</dbReference>
<accession>A0ABQ3ULX7</accession>
<evidence type="ECO:0000313" key="1">
    <source>
        <dbReference type="EMBL" id="GHO53749.1"/>
    </source>
</evidence>
<evidence type="ECO:0000313" key="2">
    <source>
        <dbReference type="Proteomes" id="UP000654345"/>
    </source>
</evidence>
<dbReference type="Proteomes" id="UP000654345">
    <property type="component" value="Unassembled WGS sequence"/>
</dbReference>
<proteinExistence type="predicted"/>
<reference evidence="1 2" key="1">
    <citation type="journal article" date="2021" name="Int. J. Syst. Evol. Microbiol.">
        <title>Reticulibacter mediterranei gen. nov., sp. nov., within the new family Reticulibacteraceae fam. nov., and Ktedonospora formicarum gen. nov., sp. nov., Ktedonobacter robiniae sp. nov., Dictyobacter formicarum sp. nov. and Dictyobacter arantiisoli sp. nov., belonging to the class Ktedonobacteria.</title>
        <authorList>
            <person name="Yabe S."/>
            <person name="Zheng Y."/>
            <person name="Wang C.M."/>
            <person name="Sakai Y."/>
            <person name="Abe K."/>
            <person name="Yokota A."/>
            <person name="Donadio S."/>
            <person name="Cavaletti L."/>
            <person name="Monciardini P."/>
        </authorList>
    </citation>
    <scope>NUCLEOTIDE SEQUENCE [LARGE SCALE GENOMIC DNA]</scope>
    <source>
        <strain evidence="1 2">SOSP1-30</strain>
    </source>
</reference>
<name>A0ABQ3ULX7_9CHLR</name>
<organism evidence="1 2">
    <name type="scientific">Ktedonobacter robiniae</name>
    <dbReference type="NCBI Taxonomy" id="2778365"/>
    <lineage>
        <taxon>Bacteria</taxon>
        <taxon>Bacillati</taxon>
        <taxon>Chloroflexota</taxon>
        <taxon>Ktedonobacteria</taxon>
        <taxon>Ktedonobacterales</taxon>
        <taxon>Ktedonobacteraceae</taxon>
        <taxon>Ktedonobacter</taxon>
    </lineage>
</organism>
<gene>
    <name evidence="1" type="ORF">KSB_22240</name>
</gene>
<dbReference type="EMBL" id="BNJG01000001">
    <property type="protein sequence ID" value="GHO53749.1"/>
    <property type="molecule type" value="Genomic_DNA"/>
</dbReference>
<comment type="caution">
    <text evidence="1">The sequence shown here is derived from an EMBL/GenBank/DDBJ whole genome shotgun (WGS) entry which is preliminary data.</text>
</comment>
<sequence>MRVDLSAVDRPFIHAGSESIHAKTTCNSAFFPALFAIEHPDVKAGFQAGQQAIYRDTRPESDMEVVRFISDFMADEPRRLAYNVGFWFGLYANKHSTLRTKAGGASAPFLLLSYTAIPSSPASSVVARIKY</sequence>
<keyword evidence="2" id="KW-1185">Reference proteome</keyword>